<keyword evidence="5" id="KW-1185">Reference proteome</keyword>
<evidence type="ECO:0000256" key="1">
    <source>
        <dbReference type="ARBA" id="ARBA00023054"/>
    </source>
</evidence>
<organism evidence="4 5">
    <name type="scientific">Heracleum sosnowskyi</name>
    <dbReference type="NCBI Taxonomy" id="360622"/>
    <lineage>
        <taxon>Eukaryota</taxon>
        <taxon>Viridiplantae</taxon>
        <taxon>Streptophyta</taxon>
        <taxon>Embryophyta</taxon>
        <taxon>Tracheophyta</taxon>
        <taxon>Spermatophyta</taxon>
        <taxon>Magnoliopsida</taxon>
        <taxon>eudicotyledons</taxon>
        <taxon>Gunneridae</taxon>
        <taxon>Pentapetalae</taxon>
        <taxon>asterids</taxon>
        <taxon>campanulids</taxon>
        <taxon>Apiales</taxon>
        <taxon>Apiaceae</taxon>
        <taxon>Apioideae</taxon>
        <taxon>apioid superclade</taxon>
        <taxon>Tordylieae</taxon>
        <taxon>Tordyliinae</taxon>
        <taxon>Heracleum</taxon>
    </lineage>
</organism>
<evidence type="ECO:0000313" key="4">
    <source>
        <dbReference type="EMBL" id="KAK1382063.1"/>
    </source>
</evidence>
<evidence type="ECO:0000256" key="3">
    <source>
        <dbReference type="SAM" id="MobiDB-lite"/>
    </source>
</evidence>
<dbReference type="PANTHER" id="PTHR15885">
    <property type="entry name" value="COILED-COIL DOMAIN-CONTAINING PROTEIN 174"/>
    <property type="match status" value="1"/>
</dbReference>
<name>A0AAD8ICU8_9APIA</name>
<evidence type="ECO:0000256" key="2">
    <source>
        <dbReference type="SAM" id="Coils"/>
    </source>
</evidence>
<reference evidence="4" key="2">
    <citation type="submission" date="2023-05" db="EMBL/GenBank/DDBJ databases">
        <authorList>
            <person name="Schelkunov M.I."/>
        </authorList>
    </citation>
    <scope>NUCLEOTIDE SEQUENCE</scope>
    <source>
        <strain evidence="4">Hsosn_3</strain>
        <tissue evidence="4">Leaf</tissue>
    </source>
</reference>
<sequence>MDKKVEEAGKKNKATAYESLGWLTESTVMPKKHKPISGIGASSIFELKAQLYKAQEESKNLGRESNLPSSCFEHVDVYRAKKKIVAHDPFAAKNHGVESRNHKDKLELKALNEGAVSYAALEKKAELYDKLARGELSDEEDTEKYCVDFSSKIVQDEPQHPQGHEASGTGQTEYGDGDDGSSVLPNTKPMGLGRAGATFDNEEHKRFVKEVHEEVNQAREKVSEAKLRREEQATLKREKLKQAFLRKKLEKLQASNTAK</sequence>
<feature type="compositionally biased region" description="Basic and acidic residues" evidence="3">
    <location>
        <begin position="154"/>
        <end position="163"/>
    </location>
</feature>
<feature type="region of interest" description="Disordered" evidence="3">
    <location>
        <begin position="151"/>
        <end position="196"/>
    </location>
</feature>
<keyword evidence="1 2" id="KW-0175">Coiled coil</keyword>
<dbReference type="PANTHER" id="PTHR15885:SF1">
    <property type="entry name" value="COILED-COIL DOMAIN-CONTAINING PROTEIN 174"/>
    <property type="match status" value="1"/>
</dbReference>
<gene>
    <name evidence="4" type="ORF">POM88_019798</name>
</gene>
<protein>
    <submittedName>
        <fullName evidence="4">Coiled-coil domain-containing protein-like</fullName>
    </submittedName>
</protein>
<evidence type="ECO:0000313" key="5">
    <source>
        <dbReference type="Proteomes" id="UP001237642"/>
    </source>
</evidence>
<dbReference type="GO" id="GO:0005634">
    <property type="term" value="C:nucleus"/>
    <property type="evidence" value="ECO:0007669"/>
    <property type="project" value="TreeGrafter"/>
</dbReference>
<reference evidence="4" key="1">
    <citation type="submission" date="2023-02" db="EMBL/GenBank/DDBJ databases">
        <title>Genome of toxic invasive species Heracleum sosnowskyi carries increased number of genes despite the absence of recent whole-genome duplications.</title>
        <authorList>
            <person name="Schelkunov M."/>
            <person name="Shtratnikova V."/>
            <person name="Makarenko M."/>
            <person name="Klepikova A."/>
            <person name="Omelchenko D."/>
            <person name="Novikova G."/>
            <person name="Obukhova E."/>
            <person name="Bogdanov V."/>
            <person name="Penin A."/>
            <person name="Logacheva M."/>
        </authorList>
    </citation>
    <scope>NUCLEOTIDE SEQUENCE</scope>
    <source>
        <strain evidence="4">Hsosn_3</strain>
        <tissue evidence="4">Leaf</tissue>
    </source>
</reference>
<dbReference type="AlphaFoldDB" id="A0AAD8ICU8"/>
<dbReference type="Proteomes" id="UP001237642">
    <property type="component" value="Unassembled WGS sequence"/>
</dbReference>
<accession>A0AAD8ICU8</accession>
<proteinExistence type="predicted"/>
<dbReference type="EMBL" id="JAUIZM010000005">
    <property type="protein sequence ID" value="KAK1382063.1"/>
    <property type="molecule type" value="Genomic_DNA"/>
</dbReference>
<comment type="caution">
    <text evidence="4">The sequence shown here is derived from an EMBL/GenBank/DDBJ whole genome shotgun (WGS) entry which is preliminary data.</text>
</comment>
<dbReference type="InterPro" id="IPR025066">
    <property type="entry name" value="CCDC174-like"/>
</dbReference>
<feature type="coiled-coil region" evidence="2">
    <location>
        <begin position="201"/>
        <end position="255"/>
    </location>
</feature>